<dbReference type="InterPro" id="IPR006549">
    <property type="entry name" value="HAD-SF_hydro_IIIA"/>
</dbReference>
<dbReference type="PANTHER" id="PTHR46470">
    <property type="entry name" value="N-ACYLNEURAMINATE-9-PHOSPHATASE"/>
    <property type="match status" value="1"/>
</dbReference>
<dbReference type="Pfam" id="PF09419">
    <property type="entry name" value="PGP_phosphatase"/>
    <property type="match status" value="1"/>
</dbReference>
<dbReference type="AlphaFoldDB" id="X0VEB0"/>
<evidence type="ECO:0000313" key="3">
    <source>
        <dbReference type="EMBL" id="GAG16504.1"/>
    </source>
</evidence>
<dbReference type="GO" id="GO:0008962">
    <property type="term" value="F:phosphatidylglycerophosphatase activity"/>
    <property type="evidence" value="ECO:0007669"/>
    <property type="project" value="InterPro"/>
</dbReference>
<evidence type="ECO:0000256" key="2">
    <source>
        <dbReference type="ARBA" id="ARBA00022842"/>
    </source>
</evidence>
<dbReference type="InterPro" id="IPR036412">
    <property type="entry name" value="HAD-like_sf"/>
</dbReference>
<proteinExistence type="predicted"/>
<dbReference type="InterPro" id="IPR027706">
    <property type="entry name" value="PGP_Pase"/>
</dbReference>
<dbReference type="EMBL" id="BARS01035253">
    <property type="protein sequence ID" value="GAG16504.1"/>
    <property type="molecule type" value="Genomic_DNA"/>
</dbReference>
<evidence type="ECO:0000256" key="1">
    <source>
        <dbReference type="ARBA" id="ARBA00022801"/>
    </source>
</evidence>
<dbReference type="InterPro" id="IPR023214">
    <property type="entry name" value="HAD_sf"/>
</dbReference>
<name>X0VEB0_9ZZZZ</name>
<accession>X0VEB0</accession>
<dbReference type="Gene3D" id="3.40.50.1000">
    <property type="entry name" value="HAD superfamily/HAD-like"/>
    <property type="match status" value="1"/>
</dbReference>
<reference evidence="3" key="1">
    <citation type="journal article" date="2014" name="Front. Microbiol.">
        <title>High frequency of phylogenetically diverse reductive dehalogenase-homologous genes in deep subseafloor sedimentary metagenomes.</title>
        <authorList>
            <person name="Kawai M."/>
            <person name="Futagami T."/>
            <person name="Toyoda A."/>
            <person name="Takaki Y."/>
            <person name="Nishi S."/>
            <person name="Hori S."/>
            <person name="Arai W."/>
            <person name="Tsubouchi T."/>
            <person name="Morono Y."/>
            <person name="Uchiyama I."/>
            <person name="Ito T."/>
            <person name="Fujiyama A."/>
            <person name="Inagaki F."/>
            <person name="Takami H."/>
        </authorList>
    </citation>
    <scope>NUCLEOTIDE SEQUENCE</scope>
    <source>
        <strain evidence="3">Expedition CK06-06</strain>
    </source>
</reference>
<protein>
    <recommendedName>
        <fullName evidence="4">YqeG family HAD IIIA-type phosphatase</fullName>
    </recommendedName>
</protein>
<dbReference type="InterPro" id="IPR051400">
    <property type="entry name" value="HAD-like_hydrolase"/>
</dbReference>
<keyword evidence="2" id="KW-0460">Magnesium</keyword>
<gene>
    <name evidence="3" type="ORF">S01H1_54340</name>
</gene>
<comment type="caution">
    <text evidence="3">The sequence shown here is derived from an EMBL/GenBank/DDBJ whole genome shotgun (WGS) entry which is preliminary data.</text>
</comment>
<organism evidence="3">
    <name type="scientific">marine sediment metagenome</name>
    <dbReference type="NCBI Taxonomy" id="412755"/>
    <lineage>
        <taxon>unclassified sequences</taxon>
        <taxon>metagenomes</taxon>
        <taxon>ecological metagenomes</taxon>
    </lineage>
</organism>
<evidence type="ECO:0008006" key="4">
    <source>
        <dbReference type="Google" id="ProtNLM"/>
    </source>
</evidence>
<sequence length="140" mass="15704">MKILRPHEVVSSIFQIDYERLLSSGKRAIIFDLDNTLGPRKSTQLEAQVFTLLGSLKGMGFHVGILTNRRNITNNQSINRLAEDYPLVHRASKPARGGFLFLLDKLDALPKEAVMVGDRIFTDIFGANRLGIYSIRICST</sequence>
<keyword evidence="1" id="KW-0378">Hydrolase</keyword>
<dbReference type="NCBIfam" id="TIGR01662">
    <property type="entry name" value="HAD-SF-IIIA"/>
    <property type="match status" value="1"/>
</dbReference>
<dbReference type="SUPFAM" id="SSF56784">
    <property type="entry name" value="HAD-like"/>
    <property type="match status" value="1"/>
</dbReference>